<dbReference type="Proteomes" id="UP000589738">
    <property type="component" value="Unassembled WGS sequence"/>
</dbReference>
<accession>A0A841NFB5</accession>
<proteinExistence type="predicted"/>
<reference evidence="2 3" key="1">
    <citation type="submission" date="2020-08" db="EMBL/GenBank/DDBJ databases">
        <title>Functional genomics of gut bacteria from endangered species of beetles.</title>
        <authorList>
            <person name="Carlos-Shanley C."/>
        </authorList>
    </citation>
    <scope>NUCLEOTIDE SEQUENCE [LARGE SCALE GENOMIC DNA]</scope>
    <source>
        <strain evidence="2 3">S00136</strain>
    </source>
</reference>
<keyword evidence="2" id="KW-0378">Hydrolase</keyword>
<dbReference type="PROSITE" id="PS51462">
    <property type="entry name" value="NUDIX"/>
    <property type="match status" value="1"/>
</dbReference>
<organism evidence="2 3">
    <name type="scientific">Chryseobacterium shigense</name>
    <dbReference type="NCBI Taxonomy" id="297244"/>
    <lineage>
        <taxon>Bacteria</taxon>
        <taxon>Pseudomonadati</taxon>
        <taxon>Bacteroidota</taxon>
        <taxon>Flavobacteriia</taxon>
        <taxon>Flavobacteriales</taxon>
        <taxon>Weeksellaceae</taxon>
        <taxon>Chryseobacterium group</taxon>
        <taxon>Chryseobacterium</taxon>
    </lineage>
</organism>
<protein>
    <submittedName>
        <fullName evidence="2">Putative NUDIX family NTP pyrophosphohydrolase</fullName>
    </submittedName>
</protein>
<dbReference type="Gene3D" id="3.90.79.10">
    <property type="entry name" value="Nucleoside Triphosphate Pyrophosphohydrolase"/>
    <property type="match status" value="1"/>
</dbReference>
<dbReference type="CDD" id="cd04662">
    <property type="entry name" value="NUDIX_Hydrolase"/>
    <property type="match status" value="1"/>
</dbReference>
<dbReference type="GO" id="GO:0006167">
    <property type="term" value="P:AMP biosynthetic process"/>
    <property type="evidence" value="ECO:0007669"/>
    <property type="project" value="TreeGrafter"/>
</dbReference>
<dbReference type="InterPro" id="IPR051325">
    <property type="entry name" value="Nudix_hydrolase_domain"/>
</dbReference>
<gene>
    <name evidence="2" type="ORF">HNP36_001062</name>
</gene>
<name>A0A841NFB5_9FLAO</name>
<dbReference type="InterPro" id="IPR015797">
    <property type="entry name" value="NUDIX_hydrolase-like_dom_sf"/>
</dbReference>
<comment type="caution">
    <text evidence="2">The sequence shown here is derived from an EMBL/GenBank/DDBJ whole genome shotgun (WGS) entry which is preliminary data.</text>
</comment>
<dbReference type="PANTHER" id="PTHR21340">
    <property type="entry name" value="DIADENOSINE 5,5-P1,P4-TETRAPHOSPHATE PYROPHOSPHOHYDROLASE MUTT"/>
    <property type="match status" value="1"/>
</dbReference>
<dbReference type="GO" id="GO:0004081">
    <property type="term" value="F:bis(5'-nucleosyl)-tetraphosphatase (asymmetrical) activity"/>
    <property type="evidence" value="ECO:0007669"/>
    <property type="project" value="TreeGrafter"/>
</dbReference>
<keyword evidence="3" id="KW-1185">Reference proteome</keyword>
<sequence>MKTSAGILLFKRVKNNLYYFLVHPGGPFWKNKDAGTWSVPKGEIQPDEDPLERALTEFKEETGKTIHGEFIALVPVKQKGGKTVHAWALESDLEISGLYSNTLQIEWPPGSSKMIEIPEVDQWEWFESVEAQKRINPAQIAFIAELERILSEQDSIS</sequence>
<dbReference type="AlphaFoldDB" id="A0A841NFB5"/>
<evidence type="ECO:0000259" key="1">
    <source>
        <dbReference type="PROSITE" id="PS51462"/>
    </source>
</evidence>
<dbReference type="EMBL" id="JACHLC010000001">
    <property type="protein sequence ID" value="MBB6370009.1"/>
    <property type="molecule type" value="Genomic_DNA"/>
</dbReference>
<dbReference type="InterPro" id="IPR000086">
    <property type="entry name" value="NUDIX_hydrolase_dom"/>
</dbReference>
<dbReference type="SUPFAM" id="SSF55811">
    <property type="entry name" value="Nudix"/>
    <property type="match status" value="1"/>
</dbReference>
<dbReference type="Pfam" id="PF00293">
    <property type="entry name" value="NUDIX"/>
    <property type="match status" value="1"/>
</dbReference>
<feature type="domain" description="Nudix hydrolase" evidence="1">
    <location>
        <begin position="1"/>
        <end position="148"/>
    </location>
</feature>
<evidence type="ECO:0000313" key="3">
    <source>
        <dbReference type="Proteomes" id="UP000589738"/>
    </source>
</evidence>
<evidence type="ECO:0000313" key="2">
    <source>
        <dbReference type="EMBL" id="MBB6370009.1"/>
    </source>
</evidence>
<dbReference type="RefSeq" id="WP_184159683.1">
    <property type="nucleotide sequence ID" value="NZ_JACHLC010000001.1"/>
</dbReference>
<dbReference type="PANTHER" id="PTHR21340:SF7">
    <property type="entry name" value="NUDIX HYDROLASE DOMAIN-CONTAINING PROTEIN"/>
    <property type="match status" value="1"/>
</dbReference>
<dbReference type="GO" id="GO:0006754">
    <property type="term" value="P:ATP biosynthetic process"/>
    <property type="evidence" value="ECO:0007669"/>
    <property type="project" value="TreeGrafter"/>
</dbReference>